<evidence type="ECO:0000256" key="1">
    <source>
        <dbReference type="SAM" id="SignalP"/>
    </source>
</evidence>
<proteinExistence type="predicted"/>
<feature type="signal peptide" evidence="1">
    <location>
        <begin position="1"/>
        <end position="18"/>
    </location>
</feature>
<dbReference type="AlphaFoldDB" id="A0A8H7D0W6"/>
<protein>
    <submittedName>
        <fullName evidence="2">Uncharacterized protein</fullName>
    </submittedName>
</protein>
<comment type="caution">
    <text evidence="2">The sequence shown here is derived from an EMBL/GenBank/DDBJ whole genome shotgun (WGS) entry which is preliminary data.</text>
</comment>
<reference evidence="2" key="1">
    <citation type="submission" date="2020-05" db="EMBL/GenBank/DDBJ databases">
        <title>Mycena genomes resolve the evolution of fungal bioluminescence.</title>
        <authorList>
            <person name="Tsai I.J."/>
        </authorList>
    </citation>
    <scope>NUCLEOTIDE SEQUENCE</scope>
    <source>
        <strain evidence="2">CCC161011</strain>
    </source>
</reference>
<gene>
    <name evidence="2" type="ORF">MVEN_00834100</name>
</gene>
<accession>A0A8H7D0W6</accession>
<feature type="chain" id="PRO_5034635948" evidence="1">
    <location>
        <begin position="19"/>
        <end position="228"/>
    </location>
</feature>
<sequence>MFFAKVTSIVFALRLVNAAPHAPTGDITPVELIQMGALANCSNLQFPDECRIAKQAAPFINQAFCDYNIVTTGEKAALLSLMLFESGGFEYNINHFPGTPGQGTRNEMTFPFIFQYALDTPSIAAQARALAGTNDVDDIPADTRNAIRALVLPDRLSFASAMWFYKRSGDSKTGCTATPGMVAGLQHATLAGWEQYITNCVFTTVTPERQAVYEKTLNIFLAKSAAGK</sequence>
<dbReference type="OrthoDB" id="2349272at2759"/>
<organism evidence="2 3">
    <name type="scientific">Mycena venus</name>
    <dbReference type="NCBI Taxonomy" id="2733690"/>
    <lineage>
        <taxon>Eukaryota</taxon>
        <taxon>Fungi</taxon>
        <taxon>Dikarya</taxon>
        <taxon>Basidiomycota</taxon>
        <taxon>Agaricomycotina</taxon>
        <taxon>Agaricomycetes</taxon>
        <taxon>Agaricomycetidae</taxon>
        <taxon>Agaricales</taxon>
        <taxon>Marasmiineae</taxon>
        <taxon>Mycenaceae</taxon>
        <taxon>Mycena</taxon>
    </lineage>
</organism>
<evidence type="ECO:0000313" key="2">
    <source>
        <dbReference type="EMBL" id="KAF7357879.1"/>
    </source>
</evidence>
<name>A0A8H7D0W6_9AGAR</name>
<dbReference type="Proteomes" id="UP000620124">
    <property type="component" value="Unassembled WGS sequence"/>
</dbReference>
<keyword evidence="3" id="KW-1185">Reference proteome</keyword>
<keyword evidence="1" id="KW-0732">Signal</keyword>
<dbReference type="EMBL" id="JACAZI010000006">
    <property type="protein sequence ID" value="KAF7357879.1"/>
    <property type="molecule type" value="Genomic_DNA"/>
</dbReference>
<evidence type="ECO:0000313" key="3">
    <source>
        <dbReference type="Proteomes" id="UP000620124"/>
    </source>
</evidence>